<accession>A0ABX0P018</accession>
<sequence length="158" mass="16442">MIARPTLRHMRGVSLVTAIFLLVVLSGLAVAMVTLSTTAQTSSMLDVQGTRAYLAARAGTEWGVYQVTRAKGACTTAASGVASSSSFALPGDGGLARMTVTVVCLRTVDSVTQQARYTLRSTACNSPGSNGGCPNPSNSIDYVQRVVHVEFSASPEEP</sequence>
<dbReference type="EMBL" id="WHJH01000049">
    <property type="protein sequence ID" value="NHZ92616.1"/>
    <property type="molecule type" value="Genomic_DNA"/>
</dbReference>
<dbReference type="Proteomes" id="UP000609726">
    <property type="component" value="Unassembled WGS sequence"/>
</dbReference>
<protein>
    <submittedName>
        <fullName evidence="1">Agglutinin biogenesis protein MshP</fullName>
    </submittedName>
</protein>
<keyword evidence="2" id="KW-1185">Reference proteome</keyword>
<organism evidence="1 2">
    <name type="scientific">Massilia mucilaginosa</name>
    <dbReference type="NCBI Taxonomy" id="2609282"/>
    <lineage>
        <taxon>Bacteria</taxon>
        <taxon>Pseudomonadati</taxon>
        <taxon>Pseudomonadota</taxon>
        <taxon>Betaproteobacteria</taxon>
        <taxon>Burkholderiales</taxon>
        <taxon>Oxalobacteraceae</taxon>
        <taxon>Telluria group</taxon>
        <taxon>Massilia</taxon>
    </lineage>
</organism>
<evidence type="ECO:0000313" key="1">
    <source>
        <dbReference type="EMBL" id="NHZ92616.1"/>
    </source>
</evidence>
<reference evidence="1 2" key="1">
    <citation type="submission" date="2019-10" db="EMBL/GenBank/DDBJ databases">
        <title>Taxonomy of Antarctic Massilia spp.: description of Massilia rubra sp. nov., Massilia aquatica sp. nov., Massilia mucilaginosa sp. nov., Massilia frigida sp. nov. isolated from streams, lakes and regoliths.</title>
        <authorList>
            <person name="Holochova P."/>
            <person name="Sedlacek I."/>
            <person name="Kralova S."/>
            <person name="Maslanova I."/>
            <person name="Busse H.-J."/>
            <person name="Stankova E."/>
            <person name="Vrbovska V."/>
            <person name="Kovarovic V."/>
            <person name="Bartak M."/>
            <person name="Svec P."/>
            <person name="Pantucek R."/>
        </authorList>
    </citation>
    <scope>NUCLEOTIDE SEQUENCE [LARGE SCALE GENOMIC DNA]</scope>
    <source>
        <strain evidence="1 2">CCM 8733</strain>
    </source>
</reference>
<name>A0ABX0P018_9BURK</name>
<dbReference type="RefSeq" id="WP_166881307.1">
    <property type="nucleotide sequence ID" value="NZ_WHJH01000049.1"/>
</dbReference>
<gene>
    <name evidence="1" type="ORF">F2P45_26930</name>
</gene>
<comment type="caution">
    <text evidence="1">The sequence shown here is derived from an EMBL/GenBank/DDBJ whole genome shotgun (WGS) entry which is preliminary data.</text>
</comment>
<evidence type="ECO:0000313" key="2">
    <source>
        <dbReference type="Proteomes" id="UP000609726"/>
    </source>
</evidence>
<proteinExistence type="predicted"/>